<keyword evidence="21" id="KW-1185">Reference proteome</keyword>
<evidence type="ECO:0000256" key="10">
    <source>
        <dbReference type="ARBA" id="ARBA00022840"/>
    </source>
</evidence>
<keyword evidence="17" id="KW-0175">Coiled coil</keyword>
<dbReference type="Gene3D" id="1.20.58.760">
    <property type="entry name" value="Peptidase M41"/>
    <property type="match status" value="1"/>
</dbReference>
<dbReference type="Proteomes" id="UP000681035">
    <property type="component" value="Chromosome"/>
</dbReference>
<evidence type="ECO:0000256" key="14">
    <source>
        <dbReference type="ARBA" id="ARBA00061570"/>
    </source>
</evidence>
<dbReference type="GO" id="GO:0004176">
    <property type="term" value="F:ATP-dependent peptidase activity"/>
    <property type="evidence" value="ECO:0007669"/>
    <property type="project" value="InterPro"/>
</dbReference>
<dbReference type="AlphaFoldDB" id="A0A810PXQ9"/>
<evidence type="ECO:0000256" key="7">
    <source>
        <dbReference type="ARBA" id="ARBA00022741"/>
    </source>
</evidence>
<feature type="compositionally biased region" description="Basic and acidic residues" evidence="18">
    <location>
        <begin position="692"/>
        <end position="712"/>
    </location>
</feature>
<keyword evidence="3 15" id="KW-1003">Cell membrane</keyword>
<dbReference type="InterPro" id="IPR000642">
    <property type="entry name" value="Peptidase_M41"/>
</dbReference>
<feature type="binding site" evidence="15">
    <location>
        <position position="464"/>
    </location>
    <ligand>
        <name>Zn(2+)</name>
        <dbReference type="ChEBI" id="CHEBI:29105"/>
        <note>catalytic</note>
    </ligand>
</feature>
<dbReference type="InterPro" id="IPR041569">
    <property type="entry name" value="AAA_lid_3"/>
</dbReference>
<dbReference type="FunFam" id="3.40.50.300:FF:000001">
    <property type="entry name" value="ATP-dependent zinc metalloprotease FtsH"/>
    <property type="match status" value="1"/>
</dbReference>
<dbReference type="InterPro" id="IPR003959">
    <property type="entry name" value="ATPase_AAA_core"/>
</dbReference>
<evidence type="ECO:0000256" key="2">
    <source>
        <dbReference type="ARBA" id="ARBA00010044"/>
    </source>
</evidence>
<keyword evidence="12 15" id="KW-0482">Metalloprotease</keyword>
<name>A0A810PXQ9_9FIRM</name>
<dbReference type="HAMAP" id="MF_01458">
    <property type="entry name" value="FtsH"/>
    <property type="match status" value="1"/>
</dbReference>
<evidence type="ECO:0000313" key="21">
    <source>
        <dbReference type="Proteomes" id="UP000681035"/>
    </source>
</evidence>
<dbReference type="Gene3D" id="3.40.50.300">
    <property type="entry name" value="P-loop containing nucleotide triphosphate hydrolases"/>
    <property type="match status" value="1"/>
</dbReference>
<dbReference type="InterPro" id="IPR003960">
    <property type="entry name" value="ATPase_AAA_CS"/>
</dbReference>
<accession>A0A810PXQ9</accession>
<dbReference type="SUPFAM" id="SSF140990">
    <property type="entry name" value="FtsH protease domain-like"/>
    <property type="match status" value="1"/>
</dbReference>
<reference evidence="20" key="1">
    <citation type="submission" date="2020-09" db="EMBL/GenBank/DDBJ databases">
        <title>New species isolated from human feces.</title>
        <authorList>
            <person name="Kitahara M."/>
            <person name="Shigeno Y."/>
            <person name="Shime M."/>
            <person name="Matsumoto Y."/>
            <person name="Nakamura S."/>
            <person name="Motooka D."/>
            <person name="Fukuoka S."/>
            <person name="Nishikawa H."/>
            <person name="Benno Y."/>
        </authorList>
    </citation>
    <scope>NUCLEOTIDE SEQUENCE</scope>
    <source>
        <strain evidence="20">MM50</strain>
    </source>
</reference>
<dbReference type="NCBIfam" id="TIGR01241">
    <property type="entry name" value="FtsH_fam"/>
    <property type="match status" value="1"/>
</dbReference>
<dbReference type="SUPFAM" id="SSF52540">
    <property type="entry name" value="P-loop containing nucleoside triphosphate hydrolases"/>
    <property type="match status" value="1"/>
</dbReference>
<evidence type="ECO:0000256" key="5">
    <source>
        <dbReference type="ARBA" id="ARBA00022692"/>
    </source>
</evidence>
<evidence type="ECO:0000256" key="3">
    <source>
        <dbReference type="ARBA" id="ARBA00022475"/>
    </source>
</evidence>
<keyword evidence="13 15" id="KW-0472">Membrane</keyword>
<dbReference type="GO" id="GO:0006508">
    <property type="term" value="P:proteolysis"/>
    <property type="evidence" value="ECO:0007669"/>
    <property type="project" value="UniProtKB-KW"/>
</dbReference>
<dbReference type="FunFam" id="1.10.8.60:FF:000001">
    <property type="entry name" value="ATP-dependent zinc metalloprotease FtsH"/>
    <property type="match status" value="1"/>
</dbReference>
<dbReference type="SMART" id="SM00382">
    <property type="entry name" value="AAA"/>
    <property type="match status" value="1"/>
</dbReference>
<dbReference type="Gene3D" id="1.10.8.60">
    <property type="match status" value="1"/>
</dbReference>
<evidence type="ECO:0000256" key="12">
    <source>
        <dbReference type="ARBA" id="ARBA00023049"/>
    </source>
</evidence>
<dbReference type="InterPro" id="IPR011546">
    <property type="entry name" value="Pept_M41_FtsH_extracell"/>
</dbReference>
<dbReference type="GO" id="GO:0005524">
    <property type="term" value="F:ATP binding"/>
    <property type="evidence" value="ECO:0007669"/>
    <property type="project" value="UniProtKB-UniRule"/>
</dbReference>
<comment type="similarity">
    <text evidence="14 15">In the central section; belongs to the AAA ATPase family.</text>
</comment>
<dbReference type="Pfam" id="PF17862">
    <property type="entry name" value="AAA_lid_3"/>
    <property type="match status" value="1"/>
</dbReference>
<keyword evidence="6 15" id="KW-0479">Metal-binding</keyword>
<dbReference type="EC" id="3.4.24.-" evidence="15"/>
<keyword evidence="8 15" id="KW-0378">Hydrolase</keyword>
<feature type="active site" evidence="15">
    <location>
        <position position="465"/>
    </location>
</feature>
<dbReference type="GO" id="GO:0004222">
    <property type="term" value="F:metalloendopeptidase activity"/>
    <property type="evidence" value="ECO:0007669"/>
    <property type="project" value="InterPro"/>
</dbReference>
<feature type="binding site" evidence="15">
    <location>
        <position position="541"/>
    </location>
    <ligand>
        <name>Zn(2+)</name>
        <dbReference type="ChEBI" id="CHEBI:29105"/>
        <note>catalytic</note>
    </ligand>
</feature>
<feature type="region of interest" description="Disordered" evidence="18">
    <location>
        <begin position="676"/>
        <end position="712"/>
    </location>
</feature>
<dbReference type="PANTHER" id="PTHR23076">
    <property type="entry name" value="METALLOPROTEASE M41 FTSH"/>
    <property type="match status" value="1"/>
</dbReference>
<evidence type="ECO:0000256" key="18">
    <source>
        <dbReference type="SAM" id="MobiDB-lite"/>
    </source>
</evidence>
<comment type="cofactor">
    <cofactor evidence="15">
        <name>Zn(2+)</name>
        <dbReference type="ChEBI" id="CHEBI:29105"/>
    </cofactor>
    <text evidence="15">Binds 1 zinc ion per subunit.</text>
</comment>
<keyword evidence="4 15" id="KW-0645">Protease</keyword>
<feature type="transmembrane region" description="Helical" evidence="15">
    <location>
        <begin position="21"/>
        <end position="39"/>
    </location>
</feature>
<keyword evidence="10 15" id="KW-0067">ATP-binding</keyword>
<dbReference type="InterPro" id="IPR003593">
    <property type="entry name" value="AAA+_ATPase"/>
</dbReference>
<dbReference type="PROSITE" id="PS00674">
    <property type="entry name" value="AAA"/>
    <property type="match status" value="1"/>
</dbReference>
<gene>
    <name evidence="20" type="primary">ftsH_1</name>
    <name evidence="15" type="synonym">ftsH</name>
    <name evidence="20" type="ORF">MM50RIKEN_01470</name>
</gene>
<comment type="function">
    <text evidence="15">Acts as a processive, ATP-dependent zinc metallopeptidase for both cytoplasmic and membrane proteins. Plays a role in the quality control of integral membrane proteins.</text>
</comment>
<dbReference type="RefSeq" id="WP_213541349.1">
    <property type="nucleotide sequence ID" value="NZ_AP023418.1"/>
</dbReference>
<feature type="coiled-coil region" evidence="17">
    <location>
        <begin position="599"/>
        <end position="626"/>
    </location>
</feature>
<evidence type="ECO:0000256" key="13">
    <source>
        <dbReference type="ARBA" id="ARBA00023136"/>
    </source>
</evidence>
<dbReference type="GO" id="GO:0016887">
    <property type="term" value="F:ATP hydrolysis activity"/>
    <property type="evidence" value="ECO:0007669"/>
    <property type="project" value="UniProtKB-UniRule"/>
</dbReference>
<evidence type="ECO:0000256" key="9">
    <source>
        <dbReference type="ARBA" id="ARBA00022833"/>
    </source>
</evidence>
<dbReference type="FunFam" id="1.20.58.760:FF:000001">
    <property type="entry name" value="ATP-dependent zinc metalloprotease FtsH"/>
    <property type="match status" value="1"/>
</dbReference>
<evidence type="ECO:0000256" key="4">
    <source>
        <dbReference type="ARBA" id="ARBA00022670"/>
    </source>
</evidence>
<dbReference type="Gene3D" id="3.30.720.210">
    <property type="match status" value="1"/>
</dbReference>
<evidence type="ECO:0000256" key="15">
    <source>
        <dbReference type="HAMAP-Rule" id="MF_01458"/>
    </source>
</evidence>
<evidence type="ECO:0000256" key="1">
    <source>
        <dbReference type="ARBA" id="ARBA00004370"/>
    </source>
</evidence>
<dbReference type="GO" id="GO:0008270">
    <property type="term" value="F:zinc ion binding"/>
    <property type="evidence" value="ECO:0007669"/>
    <property type="project" value="UniProtKB-UniRule"/>
</dbReference>
<dbReference type="KEGG" id="vcop:MM50RIKEN_01470"/>
<dbReference type="GO" id="GO:0030163">
    <property type="term" value="P:protein catabolic process"/>
    <property type="evidence" value="ECO:0007669"/>
    <property type="project" value="UniProtKB-UniRule"/>
</dbReference>
<dbReference type="Pfam" id="PF06480">
    <property type="entry name" value="FtsH_ext"/>
    <property type="match status" value="1"/>
</dbReference>
<keyword evidence="7 15" id="KW-0547">Nucleotide-binding</keyword>
<comment type="subunit">
    <text evidence="15">Homohexamer.</text>
</comment>
<keyword evidence="11 15" id="KW-1133">Transmembrane helix</keyword>
<comment type="similarity">
    <text evidence="2 15">In the C-terminal section; belongs to the peptidase M41 family.</text>
</comment>
<evidence type="ECO:0000256" key="17">
    <source>
        <dbReference type="SAM" id="Coils"/>
    </source>
</evidence>
<evidence type="ECO:0000256" key="16">
    <source>
        <dbReference type="RuleBase" id="RU003651"/>
    </source>
</evidence>
<dbReference type="InterPro" id="IPR005936">
    <property type="entry name" value="FtsH"/>
</dbReference>
<dbReference type="InterPro" id="IPR027417">
    <property type="entry name" value="P-loop_NTPase"/>
</dbReference>
<evidence type="ECO:0000256" key="8">
    <source>
        <dbReference type="ARBA" id="ARBA00022801"/>
    </source>
</evidence>
<comment type="subcellular location">
    <subcellularLocation>
        <location evidence="15">Cell membrane</location>
        <topology evidence="15">Multi-pass membrane protein</topology>
        <orientation evidence="15">Cytoplasmic side</orientation>
    </subcellularLocation>
    <subcellularLocation>
        <location evidence="1">Membrane</location>
    </subcellularLocation>
</comment>
<protein>
    <recommendedName>
        <fullName evidence="15">ATP-dependent zinc metalloprotease FtsH</fullName>
        <ecNumber evidence="15">3.4.24.-</ecNumber>
    </recommendedName>
</protein>
<comment type="similarity">
    <text evidence="16">Belongs to the AAA ATPase family.</text>
</comment>
<organism evidence="20 21">
    <name type="scientific">Vescimonas coprocola</name>
    <dbReference type="NCBI Taxonomy" id="2714355"/>
    <lineage>
        <taxon>Bacteria</taxon>
        <taxon>Bacillati</taxon>
        <taxon>Bacillota</taxon>
        <taxon>Clostridia</taxon>
        <taxon>Eubacteriales</taxon>
        <taxon>Oscillospiraceae</taxon>
        <taxon>Vescimonas</taxon>
    </lineage>
</organism>
<evidence type="ECO:0000256" key="11">
    <source>
        <dbReference type="ARBA" id="ARBA00022989"/>
    </source>
</evidence>
<feature type="transmembrane region" description="Helical" evidence="15">
    <location>
        <begin position="145"/>
        <end position="166"/>
    </location>
</feature>
<feature type="binding site" evidence="15">
    <location>
        <position position="468"/>
    </location>
    <ligand>
        <name>Zn(2+)</name>
        <dbReference type="ChEBI" id="CHEBI:29105"/>
        <note>catalytic</note>
    </ligand>
</feature>
<evidence type="ECO:0000259" key="19">
    <source>
        <dbReference type="SMART" id="SM00382"/>
    </source>
</evidence>
<dbReference type="Pfam" id="PF01434">
    <property type="entry name" value="Peptidase_M41"/>
    <property type="match status" value="1"/>
</dbReference>
<dbReference type="GO" id="GO:0005886">
    <property type="term" value="C:plasma membrane"/>
    <property type="evidence" value="ECO:0007669"/>
    <property type="project" value="UniProtKB-SubCell"/>
</dbReference>
<dbReference type="EMBL" id="AP023418">
    <property type="protein sequence ID" value="BCK80384.1"/>
    <property type="molecule type" value="Genomic_DNA"/>
</dbReference>
<feature type="binding site" evidence="15">
    <location>
        <begin position="241"/>
        <end position="248"/>
    </location>
    <ligand>
        <name>ATP</name>
        <dbReference type="ChEBI" id="CHEBI:30616"/>
    </ligand>
</feature>
<dbReference type="InterPro" id="IPR037219">
    <property type="entry name" value="Peptidase_M41-like"/>
</dbReference>
<feature type="domain" description="AAA+ ATPase" evidence="19">
    <location>
        <begin position="233"/>
        <end position="373"/>
    </location>
</feature>
<proteinExistence type="inferred from homology"/>
<evidence type="ECO:0000313" key="20">
    <source>
        <dbReference type="EMBL" id="BCK80384.1"/>
    </source>
</evidence>
<keyword evidence="5 15" id="KW-0812">Transmembrane</keyword>
<evidence type="ECO:0000256" key="6">
    <source>
        <dbReference type="ARBA" id="ARBA00022723"/>
    </source>
</evidence>
<dbReference type="CDD" id="cd19501">
    <property type="entry name" value="RecA-like_FtsH"/>
    <property type="match status" value="1"/>
</dbReference>
<keyword evidence="9 15" id="KW-0862">Zinc</keyword>
<dbReference type="PANTHER" id="PTHR23076:SF97">
    <property type="entry name" value="ATP-DEPENDENT ZINC METALLOPROTEASE YME1L1"/>
    <property type="match status" value="1"/>
</dbReference>
<dbReference type="Pfam" id="PF00004">
    <property type="entry name" value="AAA"/>
    <property type="match status" value="1"/>
</dbReference>
<sequence length="712" mass="78184">MDPNNKKDQKNNQNRNRNMRGVVTLIIWALVLTVVFNYINAYSNNLTKRASSHEIPYSQLIDLIQEDQVAELKIENGVLYATPVDGYVYTEEAADKNKEPKSYTQSEKTPLILYTTALNDASLLPLLEEHNVKYTSPVQTQMSPILEFMIAYILPVIVIVALFMLVMRIMAKNGGGIGGIGSVGKSNAKVYMEKSTGVTFKDVAGQDEAKESLEEIIDFLHNPQKYTAIGARLPKGALLVGSPGTGKTLLAKAVAGEANVPFFSISGSDFVEMFVGVGASRVRDLFKEAAKVAPCIIFIDEIDTIGKSRDGGRFGGGNDEREQTLNQLLAELDGFDPGKGIIVLGATNRPEVLDKALLRPGRFDRRITVDRPNLAGRLATLQVHTRNIHLAEDVNLEKIAQATAGCVGADLANLVNEAALRAVRLGRSAVNQNDLLAAFETVIAGSEKKGTVITDEEKRIIAYHEVGHALVAAKQKNAQPVSKITIVPHTQGALGYTLHLPEEEKFLMSREDILAEIRTLLAGRSSEEVVCHTMTSGAANDIERATEMARNLVARFGMCEEFDMMALGSVQNQYLDGTYSMSCAQETYAAADRAVIAIIRQCHEDAKRMLEENRELLDKIAAYLLKKETITGQEMMAIIEGRDPETVDNYGATREEKQPLFRPSSPEVIEAPAKHIHIVSEPVPSPEEPQTPEEKSPEEAQPDRDPEESEQK</sequence>